<proteinExistence type="predicted"/>
<feature type="transmembrane region" description="Helical" evidence="13">
    <location>
        <begin position="413"/>
        <end position="430"/>
    </location>
</feature>
<dbReference type="Pfam" id="PF00512">
    <property type="entry name" value="HisKA"/>
    <property type="match status" value="1"/>
</dbReference>
<dbReference type="InterPro" id="IPR025201">
    <property type="entry name" value="KdpD_TM"/>
</dbReference>
<dbReference type="SUPFAM" id="SSF55874">
    <property type="entry name" value="ATPase domain of HSP90 chaperone/DNA topoisomerase II/histidine kinase"/>
    <property type="match status" value="1"/>
</dbReference>
<evidence type="ECO:0000256" key="12">
    <source>
        <dbReference type="ARBA" id="ARBA00023136"/>
    </source>
</evidence>
<feature type="transmembrane region" description="Helical" evidence="13">
    <location>
        <begin position="388"/>
        <end position="407"/>
    </location>
</feature>
<evidence type="ECO:0000259" key="14">
    <source>
        <dbReference type="PROSITE" id="PS50109"/>
    </source>
</evidence>
<dbReference type="Gene3D" id="1.10.287.130">
    <property type="match status" value="1"/>
</dbReference>
<evidence type="ECO:0000256" key="2">
    <source>
        <dbReference type="ARBA" id="ARBA00004141"/>
    </source>
</evidence>
<organism evidence="15 16">
    <name type="scientific">Stutzerimonas stutzeri</name>
    <name type="common">Pseudomonas stutzeri</name>
    <dbReference type="NCBI Taxonomy" id="316"/>
    <lineage>
        <taxon>Bacteria</taxon>
        <taxon>Pseudomonadati</taxon>
        <taxon>Pseudomonadota</taxon>
        <taxon>Gammaproteobacteria</taxon>
        <taxon>Pseudomonadales</taxon>
        <taxon>Pseudomonadaceae</taxon>
        <taxon>Stutzerimonas</taxon>
    </lineage>
</organism>
<protein>
    <recommendedName>
        <fullName evidence="3">histidine kinase</fullName>
        <ecNumber evidence="3">2.7.13.3</ecNumber>
    </recommendedName>
</protein>
<dbReference type="InterPro" id="IPR014729">
    <property type="entry name" value="Rossmann-like_a/b/a_fold"/>
</dbReference>
<evidence type="ECO:0000256" key="4">
    <source>
        <dbReference type="ARBA" id="ARBA00022553"/>
    </source>
</evidence>
<dbReference type="InterPro" id="IPR027417">
    <property type="entry name" value="P-loop_NTPase"/>
</dbReference>
<keyword evidence="8 15" id="KW-0418">Kinase</keyword>
<keyword evidence="12 13" id="KW-0472">Membrane</keyword>
<comment type="subcellular location">
    <subcellularLocation>
        <location evidence="2">Membrane</location>
        <topology evidence="2">Multi-pass membrane protein</topology>
    </subcellularLocation>
</comment>
<dbReference type="PRINTS" id="PR00344">
    <property type="entry name" value="BCTRLSENSOR"/>
</dbReference>
<feature type="domain" description="Histidine kinase" evidence="14">
    <location>
        <begin position="659"/>
        <end position="876"/>
    </location>
</feature>
<evidence type="ECO:0000313" key="16">
    <source>
        <dbReference type="Proteomes" id="UP000025238"/>
    </source>
</evidence>
<dbReference type="SMART" id="SM00387">
    <property type="entry name" value="HATPase_c"/>
    <property type="match status" value="1"/>
</dbReference>
<feature type="transmembrane region" description="Helical" evidence="13">
    <location>
        <begin position="437"/>
        <end position="461"/>
    </location>
</feature>
<dbReference type="Pfam" id="PF02702">
    <property type="entry name" value="KdpD"/>
    <property type="match status" value="1"/>
</dbReference>
<dbReference type="AlphaFoldDB" id="A0A023WTB2"/>
<comment type="catalytic activity">
    <reaction evidence="1">
        <text>ATP + protein L-histidine = ADP + protein N-phospho-L-histidine.</text>
        <dbReference type="EC" id="2.7.13.3"/>
    </reaction>
</comment>
<keyword evidence="5" id="KW-0808">Transferase</keyword>
<evidence type="ECO:0000256" key="6">
    <source>
        <dbReference type="ARBA" id="ARBA00022692"/>
    </source>
</evidence>
<dbReference type="SUPFAM" id="SSF52402">
    <property type="entry name" value="Adenine nucleotide alpha hydrolases-like"/>
    <property type="match status" value="1"/>
</dbReference>
<dbReference type="PATRIC" id="fig|316.97.peg.2470"/>
<dbReference type="InterPro" id="IPR052023">
    <property type="entry name" value="Histidine_kinase_KdpD"/>
</dbReference>
<keyword evidence="6 13" id="KW-0812">Transmembrane</keyword>
<dbReference type="InterPro" id="IPR003661">
    <property type="entry name" value="HisK_dim/P_dom"/>
</dbReference>
<dbReference type="Gene3D" id="3.40.50.620">
    <property type="entry name" value="HUPs"/>
    <property type="match status" value="1"/>
</dbReference>
<feature type="transmembrane region" description="Helical" evidence="13">
    <location>
        <begin position="467"/>
        <end position="485"/>
    </location>
</feature>
<dbReference type="FunFam" id="3.40.50.300:FF:000483">
    <property type="entry name" value="Sensor histidine kinase KdpD"/>
    <property type="match status" value="1"/>
</dbReference>
<dbReference type="PROSITE" id="PS50109">
    <property type="entry name" value="HIS_KIN"/>
    <property type="match status" value="1"/>
</dbReference>
<evidence type="ECO:0000256" key="10">
    <source>
        <dbReference type="ARBA" id="ARBA00022989"/>
    </source>
</evidence>
<keyword evidence="11" id="KW-0902">Two-component regulatory system</keyword>
<dbReference type="Pfam" id="PF00582">
    <property type="entry name" value="Usp"/>
    <property type="match status" value="1"/>
</dbReference>
<dbReference type="Pfam" id="PF02518">
    <property type="entry name" value="HATPase_c"/>
    <property type="match status" value="1"/>
</dbReference>
<dbReference type="InterPro" id="IPR006016">
    <property type="entry name" value="UspA"/>
</dbReference>
<dbReference type="InterPro" id="IPR036097">
    <property type="entry name" value="HisK_dim/P_sf"/>
</dbReference>
<reference evidence="15 16" key="1">
    <citation type="submission" date="2014-03" db="EMBL/GenBank/DDBJ databases">
        <title>Complete genome sequence of Pseudomonas stutzeri 19SMN4.</title>
        <authorList>
            <person name="Brunet-Galmes I."/>
            <person name="Nogales B."/>
            <person name="Busquets A."/>
            <person name="Pena A."/>
            <person name="Gomila M."/>
            <person name="Garcia-Valdes E."/>
            <person name="Lalucat J."/>
            <person name="Bennasar A."/>
            <person name="Bosch R."/>
        </authorList>
    </citation>
    <scope>NUCLEOTIDE SEQUENCE [LARGE SCALE GENOMIC DNA]</scope>
    <source>
        <strain evidence="15 16">19SMN4</strain>
    </source>
</reference>
<dbReference type="CDD" id="cd00082">
    <property type="entry name" value="HisKA"/>
    <property type="match status" value="1"/>
</dbReference>
<dbReference type="PANTHER" id="PTHR45569">
    <property type="entry name" value="SENSOR PROTEIN KDPD"/>
    <property type="match status" value="1"/>
</dbReference>
<dbReference type="InterPro" id="IPR029016">
    <property type="entry name" value="GAF-like_dom_sf"/>
</dbReference>
<dbReference type="GO" id="GO:0000155">
    <property type="term" value="F:phosphorelay sensor kinase activity"/>
    <property type="evidence" value="ECO:0007669"/>
    <property type="project" value="InterPro"/>
</dbReference>
<dbReference type="GO" id="GO:0005524">
    <property type="term" value="F:ATP binding"/>
    <property type="evidence" value="ECO:0007669"/>
    <property type="project" value="UniProtKB-KW"/>
</dbReference>
<dbReference type="InterPro" id="IPR036890">
    <property type="entry name" value="HATPase_C_sf"/>
</dbReference>
<evidence type="ECO:0000256" key="9">
    <source>
        <dbReference type="ARBA" id="ARBA00022840"/>
    </source>
</evidence>
<dbReference type="GO" id="GO:0005886">
    <property type="term" value="C:plasma membrane"/>
    <property type="evidence" value="ECO:0007669"/>
    <property type="project" value="TreeGrafter"/>
</dbReference>
<dbReference type="InterPro" id="IPR004358">
    <property type="entry name" value="Sig_transdc_His_kin-like_C"/>
</dbReference>
<dbReference type="EMBL" id="CP007509">
    <property type="protein sequence ID" value="AHY43221.1"/>
    <property type="molecule type" value="Genomic_DNA"/>
</dbReference>
<dbReference type="SMART" id="SM00388">
    <property type="entry name" value="HisKA"/>
    <property type="match status" value="1"/>
</dbReference>
<dbReference type="FunFam" id="1.10.287.130:FF:000027">
    <property type="entry name" value="Sensor histidine kinase KdpD"/>
    <property type="match status" value="1"/>
</dbReference>
<dbReference type="EC" id="2.7.13.3" evidence="3"/>
<dbReference type="InterPro" id="IPR003852">
    <property type="entry name" value="Sig_transdc_His_kinase_KdpD_N"/>
</dbReference>
<sequence>MSDALRADALLDDVPREGRGRLKVFLGAAPGVGKTYAMLQAAQRQNRLGCDLRVGVVETHGRAETEAMLVGLPEQPLIRSEYRGITLDEMDLDGLLAARPRVVLVDELAHSNAPGSRHSKRWQDVLELLEAGIDVYTTVNVQHLESLNDQVRAITGIQVRETVPDWILQEAHDILLIDLPPRELLERLREGKVYVPDQARAAIDAFFTQTNLTALRELAMQTAAARVDAELNRRYRLQGQSAPAVRGRLLVGIHGNDAAEGLVRHAARVAERRHLPWSVVYVNTGANRGETELAHLQAAQQLAERLGGEVVELRGERVARTLIDHAYERRATLLLVGRSGARRGLKRLFMRSVAEQLIAAGQGLEVSVLDQQRTPSRRVGEARRAADWRTYLLALLATLVATGAALVLSRYLALPNISLVFLAAVLVVAVRSSLGPALACAGLSFLFYDFLFIPPTFTFIVARQEDVLTLLFFLLMAVLAGNLASRQRRQLQSLRQAQAQTTALLDLSRRLSAATDVQAVCAVAVHQLQLLPDIEAVVAMRTKKAEWSFKGGALPDLNDQALAAAEWAWKHGQPAGQGTDTLPGGQWWWLPLSGDGQSLGLLGIQPLAGTQLPPPKRRLITALAQPLAQALGRATLADELEAARLHGQNEELRSALLASVSHDLRTPLTAMRGSIDCLASLGPGMSETDRQELLETTRDEAERLDRYIQNLLDMTRLGHGGLKLIHDWVTPADIVASALQRLQRVLAGLQVIVRIPDRLPLLYVHAALIEQALINVLENAARFSSPGGCVEVEIAADVNKLRFIVRDEGPGIPEAEREKIFDMFYTAARGDRGGPGTGLGLAICQGMIGAHGGRVLVDDGLNGRGASVILELPLSPQPEMEEGLS</sequence>
<evidence type="ECO:0000256" key="3">
    <source>
        <dbReference type="ARBA" id="ARBA00012438"/>
    </source>
</evidence>
<evidence type="ECO:0000256" key="5">
    <source>
        <dbReference type="ARBA" id="ARBA00022679"/>
    </source>
</evidence>
<dbReference type="OrthoDB" id="9806130at2"/>
<dbReference type="PANTHER" id="PTHR45569:SF1">
    <property type="entry name" value="SENSOR PROTEIN KDPD"/>
    <property type="match status" value="1"/>
</dbReference>
<dbReference type="Gene3D" id="3.30.450.40">
    <property type="match status" value="1"/>
</dbReference>
<gene>
    <name evidence="15" type="ORF">UIB01_12345</name>
</gene>
<evidence type="ECO:0000313" key="15">
    <source>
        <dbReference type="EMBL" id="AHY43221.1"/>
    </source>
</evidence>
<evidence type="ECO:0000256" key="8">
    <source>
        <dbReference type="ARBA" id="ARBA00022777"/>
    </source>
</evidence>
<dbReference type="SUPFAM" id="SSF55781">
    <property type="entry name" value="GAF domain-like"/>
    <property type="match status" value="1"/>
</dbReference>
<evidence type="ECO:0000256" key="1">
    <source>
        <dbReference type="ARBA" id="ARBA00000085"/>
    </source>
</evidence>
<dbReference type="Gene3D" id="1.20.120.620">
    <property type="entry name" value="Backbone structure of the membrane domain of e. Coli histidine kinase receptor kdpd"/>
    <property type="match status" value="1"/>
</dbReference>
<evidence type="ECO:0000256" key="7">
    <source>
        <dbReference type="ARBA" id="ARBA00022741"/>
    </source>
</evidence>
<accession>A0A023WTB2</accession>
<dbReference type="Gene3D" id="3.30.565.10">
    <property type="entry name" value="Histidine kinase-like ATPase, C-terminal domain"/>
    <property type="match status" value="1"/>
</dbReference>
<evidence type="ECO:0000256" key="11">
    <source>
        <dbReference type="ARBA" id="ARBA00023012"/>
    </source>
</evidence>
<dbReference type="GO" id="GO:0005737">
    <property type="term" value="C:cytoplasm"/>
    <property type="evidence" value="ECO:0007669"/>
    <property type="project" value="UniProtKB-ARBA"/>
</dbReference>
<dbReference type="InterPro" id="IPR038318">
    <property type="entry name" value="KdpD_sf"/>
</dbReference>
<dbReference type="Gene3D" id="3.40.50.300">
    <property type="entry name" value="P-loop containing nucleotide triphosphate hydrolases"/>
    <property type="match status" value="1"/>
</dbReference>
<keyword evidence="10 13" id="KW-1133">Transmembrane helix</keyword>
<dbReference type="CDD" id="cd00075">
    <property type="entry name" value="HATPase"/>
    <property type="match status" value="1"/>
</dbReference>
<dbReference type="Proteomes" id="UP000025238">
    <property type="component" value="Chromosome"/>
</dbReference>
<evidence type="ECO:0000256" key="13">
    <source>
        <dbReference type="SAM" id="Phobius"/>
    </source>
</evidence>
<dbReference type="KEGG" id="pstu:UIB01_12345"/>
<dbReference type="InterPro" id="IPR005467">
    <property type="entry name" value="His_kinase_dom"/>
</dbReference>
<keyword evidence="4" id="KW-0597">Phosphoprotein</keyword>
<name>A0A023WTB2_STUST</name>
<keyword evidence="9" id="KW-0067">ATP-binding</keyword>
<dbReference type="InterPro" id="IPR003594">
    <property type="entry name" value="HATPase_dom"/>
</dbReference>
<keyword evidence="7" id="KW-0547">Nucleotide-binding</keyword>
<dbReference type="SUPFAM" id="SSF47384">
    <property type="entry name" value="Homodimeric domain of signal transducing histidine kinase"/>
    <property type="match status" value="1"/>
</dbReference>
<dbReference type="Pfam" id="PF13493">
    <property type="entry name" value="DUF4118"/>
    <property type="match status" value="1"/>
</dbReference>